<gene>
    <name evidence="5" type="ORF">WJ0W_006732</name>
</gene>
<dbReference type="SMART" id="SM00382">
    <property type="entry name" value="AAA"/>
    <property type="match status" value="1"/>
</dbReference>
<keyword evidence="2" id="KW-0547">Nucleotide-binding</keyword>
<dbReference type="SUPFAM" id="SSF52540">
    <property type="entry name" value="P-loop containing nucleoside triphosphate hydrolases"/>
    <property type="match status" value="1"/>
</dbReference>
<reference evidence="5" key="1">
    <citation type="submission" date="2022-06" db="EMBL/GenBank/DDBJ databases">
        <authorList>
            <person name="Dietemann V."/>
            <person name="Ory F."/>
            <person name="Dainat B."/>
            <person name="Oberhansli S."/>
        </authorList>
    </citation>
    <scope>NUCLEOTIDE SEQUENCE</scope>
    <source>
        <strain evidence="5">Ena-SAMPLE-TAB-26-04-2022-14:26:32:270-5432</strain>
    </source>
</reference>
<dbReference type="PROSITE" id="PS50893">
    <property type="entry name" value="ABC_TRANSPORTER_2"/>
    <property type="match status" value="1"/>
</dbReference>
<dbReference type="EMBL" id="CALYLO010000017">
    <property type="protein sequence ID" value="CAH8249547.1"/>
    <property type="molecule type" value="Genomic_DNA"/>
</dbReference>
<dbReference type="InterPro" id="IPR050763">
    <property type="entry name" value="ABC_transporter_ATP-binding"/>
</dbReference>
<dbReference type="InterPro" id="IPR003439">
    <property type="entry name" value="ABC_transporter-like_ATP-bd"/>
</dbReference>
<dbReference type="Proteomes" id="UP001154322">
    <property type="component" value="Unassembled WGS sequence"/>
</dbReference>
<keyword evidence="3 5" id="KW-0067">ATP-binding</keyword>
<evidence type="ECO:0000259" key="4">
    <source>
        <dbReference type="PROSITE" id="PS50893"/>
    </source>
</evidence>
<keyword evidence="1" id="KW-0813">Transport</keyword>
<organism evidence="5 6">
    <name type="scientific">Paenibacillus melissococcoides</name>
    <dbReference type="NCBI Taxonomy" id="2912268"/>
    <lineage>
        <taxon>Bacteria</taxon>
        <taxon>Bacillati</taxon>
        <taxon>Bacillota</taxon>
        <taxon>Bacilli</taxon>
        <taxon>Bacillales</taxon>
        <taxon>Paenibacillaceae</taxon>
        <taxon>Paenibacillus</taxon>
    </lineage>
</organism>
<evidence type="ECO:0000313" key="5">
    <source>
        <dbReference type="EMBL" id="CAH8249547.1"/>
    </source>
</evidence>
<dbReference type="Gene3D" id="3.40.50.300">
    <property type="entry name" value="P-loop containing nucleotide triphosphate hydrolases"/>
    <property type="match status" value="1"/>
</dbReference>
<dbReference type="InterPro" id="IPR017871">
    <property type="entry name" value="ABC_transporter-like_CS"/>
</dbReference>
<name>A0ABM9GCJ0_9BACL</name>
<accession>A0ABM9GCJ0</accession>
<dbReference type="PANTHER" id="PTHR42711:SF1">
    <property type="entry name" value="ABC-TRANSPORT PROTEIN, ATP-BINDING COMPONENT"/>
    <property type="match status" value="1"/>
</dbReference>
<comment type="caution">
    <text evidence="5">The sequence shown here is derived from an EMBL/GenBank/DDBJ whole genome shotgun (WGS) entry which is preliminary data.</text>
</comment>
<keyword evidence="6" id="KW-1185">Reference proteome</keyword>
<feature type="domain" description="ABC transporter" evidence="4">
    <location>
        <begin position="23"/>
        <end position="257"/>
    </location>
</feature>
<dbReference type="PROSITE" id="PS00211">
    <property type="entry name" value="ABC_TRANSPORTER_1"/>
    <property type="match status" value="1"/>
</dbReference>
<dbReference type="InterPro" id="IPR027417">
    <property type="entry name" value="P-loop_NTPase"/>
</dbReference>
<proteinExistence type="predicted"/>
<dbReference type="PANTHER" id="PTHR42711">
    <property type="entry name" value="ABC TRANSPORTER ATP-BINDING PROTEIN"/>
    <property type="match status" value="1"/>
</dbReference>
<protein>
    <submittedName>
        <fullName evidence="5">ATP-binding cassette domain-containing protein</fullName>
    </submittedName>
</protein>
<evidence type="ECO:0000313" key="6">
    <source>
        <dbReference type="Proteomes" id="UP001154322"/>
    </source>
</evidence>
<evidence type="ECO:0000256" key="3">
    <source>
        <dbReference type="ARBA" id="ARBA00022840"/>
    </source>
</evidence>
<dbReference type="InterPro" id="IPR003593">
    <property type="entry name" value="AAA+_ATPase"/>
</dbReference>
<dbReference type="RefSeq" id="WP_213428017.1">
    <property type="nucleotide sequence ID" value="NZ_AP031286.1"/>
</dbReference>
<dbReference type="GO" id="GO:0005524">
    <property type="term" value="F:ATP binding"/>
    <property type="evidence" value="ECO:0007669"/>
    <property type="project" value="UniProtKB-KW"/>
</dbReference>
<evidence type="ECO:0000256" key="1">
    <source>
        <dbReference type="ARBA" id="ARBA00022448"/>
    </source>
</evidence>
<evidence type="ECO:0000256" key="2">
    <source>
        <dbReference type="ARBA" id="ARBA00022741"/>
    </source>
</evidence>
<dbReference type="Pfam" id="PF00005">
    <property type="entry name" value="ABC_tran"/>
    <property type="match status" value="1"/>
</dbReference>
<sequence length="338" mass="39077">MNFIQVDGLKKNYQIPKRRKGVMQTISGLFHREYETVEAIKDVSFQVNKGEIVGYIGPNGAGKSTTIKMMCGIMVPTAGTVLVNGFIPYQNRREHAKQIGVVFGQRTQLWWDIPVEDSFQMLRHMYKVEAEDFNYRLGMFKEILALDELLHVPVRNLSLGQKMRAEICAALLHNPSMVYLDEPTIGLDIVAKRKIREFIKEINVKYKTTIMLTTHDIGDLEELCSRIIVIDKGIKVFDNNIERLNELSGYSEKMILSLEETVEVEVMKQDFQAVVEIKREGDKWIFLYDTRVISTLDILSIVMQKYKVINYRVEKKDTEQIIHDIYTKSIQYGSGDHQ</sequence>